<sequence length="54" mass="6253">DGTVKDRLEDMMDTGRYFSCEETFSESFANSADRIETLREVKISEPTLMSKTRQ</sequence>
<gene>
    <name evidence="1" type="ORF">AFUS01_LOCUS4745</name>
</gene>
<organism evidence="1 2">
    <name type="scientific">Allacma fusca</name>
    <dbReference type="NCBI Taxonomy" id="39272"/>
    <lineage>
        <taxon>Eukaryota</taxon>
        <taxon>Metazoa</taxon>
        <taxon>Ecdysozoa</taxon>
        <taxon>Arthropoda</taxon>
        <taxon>Hexapoda</taxon>
        <taxon>Collembola</taxon>
        <taxon>Symphypleona</taxon>
        <taxon>Sminthuridae</taxon>
        <taxon>Allacma</taxon>
    </lineage>
</organism>
<keyword evidence="2" id="KW-1185">Reference proteome</keyword>
<name>A0A8J2JJ93_9HEXA</name>
<evidence type="ECO:0000313" key="1">
    <source>
        <dbReference type="EMBL" id="CAG7707859.1"/>
    </source>
</evidence>
<proteinExistence type="predicted"/>
<dbReference type="Proteomes" id="UP000708208">
    <property type="component" value="Unassembled WGS sequence"/>
</dbReference>
<protein>
    <submittedName>
        <fullName evidence="1">Uncharacterized protein</fullName>
    </submittedName>
</protein>
<feature type="non-terminal residue" evidence="1">
    <location>
        <position position="1"/>
    </location>
</feature>
<dbReference type="AlphaFoldDB" id="A0A8J2JJ93"/>
<evidence type="ECO:0000313" key="2">
    <source>
        <dbReference type="Proteomes" id="UP000708208"/>
    </source>
</evidence>
<dbReference type="EMBL" id="CAJVCH010029852">
    <property type="protein sequence ID" value="CAG7707859.1"/>
    <property type="molecule type" value="Genomic_DNA"/>
</dbReference>
<comment type="caution">
    <text evidence="1">The sequence shown here is derived from an EMBL/GenBank/DDBJ whole genome shotgun (WGS) entry which is preliminary data.</text>
</comment>
<accession>A0A8J2JJ93</accession>
<reference evidence="1" key="1">
    <citation type="submission" date="2021-06" db="EMBL/GenBank/DDBJ databases">
        <authorList>
            <person name="Hodson N. C."/>
            <person name="Mongue J. A."/>
            <person name="Jaron S. K."/>
        </authorList>
    </citation>
    <scope>NUCLEOTIDE SEQUENCE</scope>
</reference>